<evidence type="ECO:0000256" key="2">
    <source>
        <dbReference type="ARBA" id="ARBA00023002"/>
    </source>
</evidence>
<dbReference type="SUPFAM" id="SSF51735">
    <property type="entry name" value="NAD(P)-binding Rossmann-fold domains"/>
    <property type="match status" value="1"/>
</dbReference>
<gene>
    <name evidence="6" type="ORF">HZF06_23410</name>
</gene>
<name>A0A7D6W0H4_9CLOT</name>
<dbReference type="InterPro" id="IPR006140">
    <property type="entry name" value="D-isomer_DH_NAD-bd"/>
</dbReference>
<reference evidence="6 7" key="1">
    <citation type="submission" date="2020-07" db="EMBL/GenBank/DDBJ databases">
        <title>Electron transfer.</title>
        <authorList>
            <person name="Huang L."/>
            <person name="Liu X."/>
            <person name="Zhou S."/>
        </authorList>
    </citation>
    <scope>NUCLEOTIDE SEQUENCE [LARGE SCALE GENOMIC DNA]</scope>
    <source>
        <strain evidence="6 7">Lx1</strain>
    </source>
</reference>
<evidence type="ECO:0000256" key="1">
    <source>
        <dbReference type="ARBA" id="ARBA00005854"/>
    </source>
</evidence>
<dbReference type="FunFam" id="3.40.50.720:FF:000462">
    <property type="entry name" value="Glyoxylate reductase (NADP+)"/>
    <property type="match status" value="1"/>
</dbReference>
<dbReference type="Gene3D" id="3.40.50.720">
    <property type="entry name" value="NAD(P)-binding Rossmann-like Domain"/>
    <property type="match status" value="2"/>
</dbReference>
<dbReference type="InterPro" id="IPR050223">
    <property type="entry name" value="D-isomer_2-hydroxyacid_DH"/>
</dbReference>
<evidence type="ECO:0000259" key="4">
    <source>
        <dbReference type="Pfam" id="PF00389"/>
    </source>
</evidence>
<dbReference type="CDD" id="cd05301">
    <property type="entry name" value="GDH"/>
    <property type="match status" value="1"/>
</dbReference>
<dbReference type="EMBL" id="CP059378">
    <property type="protein sequence ID" value="QLY79925.1"/>
    <property type="molecule type" value="Genomic_DNA"/>
</dbReference>
<dbReference type="PANTHER" id="PTHR10996">
    <property type="entry name" value="2-HYDROXYACID DEHYDROGENASE-RELATED"/>
    <property type="match status" value="1"/>
</dbReference>
<dbReference type="SUPFAM" id="SSF52283">
    <property type="entry name" value="Formate/glycerate dehydrogenase catalytic domain-like"/>
    <property type="match status" value="1"/>
</dbReference>
<dbReference type="InterPro" id="IPR029752">
    <property type="entry name" value="D-isomer_DH_CS1"/>
</dbReference>
<feature type="domain" description="D-isomer specific 2-hydroxyacid dehydrogenase catalytic" evidence="4">
    <location>
        <begin position="5"/>
        <end position="318"/>
    </location>
</feature>
<dbReference type="GO" id="GO:0005829">
    <property type="term" value="C:cytosol"/>
    <property type="evidence" value="ECO:0007669"/>
    <property type="project" value="TreeGrafter"/>
</dbReference>
<dbReference type="GO" id="GO:0030267">
    <property type="term" value="F:glyoxylate reductase (NADPH) activity"/>
    <property type="evidence" value="ECO:0007669"/>
    <property type="project" value="TreeGrafter"/>
</dbReference>
<dbReference type="InterPro" id="IPR006139">
    <property type="entry name" value="D-isomer_2_OHA_DH_cat_dom"/>
</dbReference>
<evidence type="ECO:0000259" key="5">
    <source>
        <dbReference type="Pfam" id="PF02826"/>
    </source>
</evidence>
<dbReference type="InterPro" id="IPR036291">
    <property type="entry name" value="NAD(P)-bd_dom_sf"/>
</dbReference>
<feature type="domain" description="D-isomer specific 2-hydroxyacid dehydrogenase NAD-binding" evidence="5">
    <location>
        <begin position="108"/>
        <end position="287"/>
    </location>
</feature>
<evidence type="ECO:0000313" key="7">
    <source>
        <dbReference type="Proteomes" id="UP000512286"/>
    </source>
</evidence>
<evidence type="ECO:0000313" key="6">
    <source>
        <dbReference type="EMBL" id="QLY79925.1"/>
    </source>
</evidence>
<protein>
    <submittedName>
        <fullName evidence="6">D-glycerate dehydrogenase</fullName>
    </submittedName>
</protein>
<dbReference type="RefSeq" id="WP_181601901.1">
    <property type="nucleotide sequence ID" value="NZ_CP059378.1"/>
</dbReference>
<dbReference type="Proteomes" id="UP000512286">
    <property type="component" value="Chromosome"/>
</dbReference>
<evidence type="ECO:0000256" key="3">
    <source>
        <dbReference type="RuleBase" id="RU003719"/>
    </source>
</evidence>
<dbReference type="Pfam" id="PF00389">
    <property type="entry name" value="2-Hacid_dh"/>
    <property type="match status" value="1"/>
</dbReference>
<comment type="similarity">
    <text evidence="1 3">Belongs to the D-isomer specific 2-hydroxyacid dehydrogenase family.</text>
</comment>
<keyword evidence="2 3" id="KW-0560">Oxidoreductase</keyword>
<dbReference type="PROSITE" id="PS00065">
    <property type="entry name" value="D_2_HYDROXYACID_DH_1"/>
    <property type="match status" value="1"/>
</dbReference>
<dbReference type="GO" id="GO:0016618">
    <property type="term" value="F:hydroxypyruvate reductase [NAD(P)H] activity"/>
    <property type="evidence" value="ECO:0007669"/>
    <property type="project" value="TreeGrafter"/>
</dbReference>
<dbReference type="AlphaFoldDB" id="A0A7D6W0H4"/>
<dbReference type="PANTHER" id="PTHR10996:SF283">
    <property type="entry name" value="GLYOXYLATE_HYDROXYPYRUVATE REDUCTASE B"/>
    <property type="match status" value="1"/>
</dbReference>
<dbReference type="GO" id="GO:0051287">
    <property type="term" value="F:NAD binding"/>
    <property type="evidence" value="ECO:0007669"/>
    <property type="project" value="InterPro"/>
</dbReference>
<dbReference type="KEGG" id="cint:HZF06_23410"/>
<organism evidence="6 7">
    <name type="scientific">Clostridium intestinale</name>
    <dbReference type="NCBI Taxonomy" id="36845"/>
    <lineage>
        <taxon>Bacteria</taxon>
        <taxon>Bacillati</taxon>
        <taxon>Bacillota</taxon>
        <taxon>Clostridia</taxon>
        <taxon>Eubacteriales</taxon>
        <taxon>Clostridiaceae</taxon>
        <taxon>Clostridium</taxon>
    </lineage>
</organism>
<sequence>MKPKVFIARKVPDEILEYIGKYCDYEKWDSDEKRTREELYKKLSDKDGLITTGTRIDEELLSHAPNLKIVSNISVGYNNFDLDAMKTRKVIGTHTPNVLDDTVADLIFGLILSSARRIPELDRYVKDGKWKRGDDLNLFGLNVHHKTLGIIGMGRIGEAVAKRAKLGFDMDVIYHNRSRKPEVEEKLGAKYSDMEDLLKTSDFIVLMTPLTKETEGLIGYKEFDLMKKTAIFINASRGQTVNEKALIDALENKKIYAAGLDVFEKEPVEKDNPLLKLDNVVTLPHIGSSNDQTRFEMAKVGAENLIKGVCGEVPPNIVPELKNISSET</sequence>
<proteinExistence type="inferred from homology"/>
<accession>A0A7D6W0H4</accession>
<dbReference type="Pfam" id="PF02826">
    <property type="entry name" value="2-Hacid_dh_C"/>
    <property type="match status" value="1"/>
</dbReference>